<organism evidence="2 3">
    <name type="scientific">Fimbriiglobus ruber</name>
    <dbReference type="NCBI Taxonomy" id="1908690"/>
    <lineage>
        <taxon>Bacteria</taxon>
        <taxon>Pseudomonadati</taxon>
        <taxon>Planctomycetota</taxon>
        <taxon>Planctomycetia</taxon>
        <taxon>Gemmatales</taxon>
        <taxon>Gemmataceae</taxon>
        <taxon>Fimbriiglobus</taxon>
    </lineage>
</organism>
<dbReference type="Proteomes" id="UP000214646">
    <property type="component" value="Unassembled WGS sequence"/>
</dbReference>
<evidence type="ECO:0008006" key="4">
    <source>
        <dbReference type="Google" id="ProtNLM"/>
    </source>
</evidence>
<sequence length="428" mass="47821">MEVSLARRAPTLARVIEPTVVEPVVAPLIALPAVEELEPVRAVPVLKRHRLALARRVRAVASPGFFHSIYLLIEWVFGAAALLVALAVLAALPVLQFLSLGYLLESAARVARSGRLRDGFFGMRTAARLGGIVLGSWLLLLPVRYVADVAHTARIIDPTGRAADGWRTGLLVLIGITAVHIATVCARGGKLRYFLWPFNSVWVVLRVARGGFYAESRDAVWDFVTSLRLPYYFWLGFRGFIGAVSWLLIPISMIAAGRAQAHVPIAGTVAFFGACLLALVLLYLPFLQTRIAVTNRLSAVWNVLEVRREFRRAPYAFAFAFVATLLFALPLYLLKIQIVPREAAWLPSLVFIAFIFPARLWTGWAMSRAARRPAPRHWFFRWTARLPLLPAAAFYVLIVFFTQYTSWNGVWSLYEQHAFLVPVPFFGL</sequence>
<dbReference type="EMBL" id="NIDE01000019">
    <property type="protein sequence ID" value="OWK35075.1"/>
    <property type="molecule type" value="Genomic_DNA"/>
</dbReference>
<feature type="transmembrane region" description="Helical" evidence="1">
    <location>
        <begin position="382"/>
        <end position="401"/>
    </location>
</feature>
<evidence type="ECO:0000256" key="1">
    <source>
        <dbReference type="SAM" id="Phobius"/>
    </source>
</evidence>
<feature type="transmembrane region" description="Helical" evidence="1">
    <location>
        <begin position="343"/>
        <end position="362"/>
    </location>
</feature>
<protein>
    <recommendedName>
        <fullName evidence="4">Transmembrane protein</fullName>
    </recommendedName>
</protein>
<evidence type="ECO:0000313" key="3">
    <source>
        <dbReference type="Proteomes" id="UP000214646"/>
    </source>
</evidence>
<feature type="transmembrane region" description="Helical" evidence="1">
    <location>
        <begin position="125"/>
        <end position="146"/>
    </location>
</feature>
<comment type="caution">
    <text evidence="2">The sequence shown here is derived from an EMBL/GenBank/DDBJ whole genome shotgun (WGS) entry which is preliminary data.</text>
</comment>
<keyword evidence="3" id="KW-1185">Reference proteome</keyword>
<feature type="transmembrane region" description="Helical" evidence="1">
    <location>
        <begin position="79"/>
        <end position="104"/>
    </location>
</feature>
<gene>
    <name evidence="2" type="ORF">FRUB_09917</name>
</gene>
<name>A0A225DFA2_9BACT</name>
<feature type="transmembrane region" description="Helical" evidence="1">
    <location>
        <begin position="315"/>
        <end position="334"/>
    </location>
</feature>
<keyword evidence="1" id="KW-0472">Membrane</keyword>
<feature type="transmembrane region" description="Helical" evidence="1">
    <location>
        <begin position="263"/>
        <end position="286"/>
    </location>
</feature>
<keyword evidence="1" id="KW-0812">Transmembrane</keyword>
<evidence type="ECO:0000313" key="2">
    <source>
        <dbReference type="EMBL" id="OWK35075.1"/>
    </source>
</evidence>
<reference evidence="3" key="1">
    <citation type="submission" date="2017-06" db="EMBL/GenBank/DDBJ databases">
        <title>Genome analysis of Fimbriiglobus ruber SP5, the first member of the order Planctomycetales with confirmed chitinolytic capability.</title>
        <authorList>
            <person name="Ravin N.V."/>
            <person name="Rakitin A.L."/>
            <person name="Ivanova A.A."/>
            <person name="Beletsky A.V."/>
            <person name="Kulichevskaya I.S."/>
            <person name="Mardanov A.V."/>
            <person name="Dedysh S.N."/>
        </authorList>
    </citation>
    <scope>NUCLEOTIDE SEQUENCE [LARGE SCALE GENOMIC DNA]</scope>
    <source>
        <strain evidence="3">SP5</strain>
    </source>
</reference>
<feature type="transmembrane region" description="Helical" evidence="1">
    <location>
        <begin position="232"/>
        <end position="251"/>
    </location>
</feature>
<feature type="transmembrane region" description="Helical" evidence="1">
    <location>
        <begin position="57"/>
        <end position="73"/>
    </location>
</feature>
<dbReference type="AlphaFoldDB" id="A0A225DFA2"/>
<accession>A0A225DFA2</accession>
<keyword evidence="1" id="KW-1133">Transmembrane helix</keyword>
<proteinExistence type="predicted"/>
<feature type="transmembrane region" description="Helical" evidence="1">
    <location>
        <begin position="166"/>
        <end position="186"/>
    </location>
</feature>